<feature type="binding site" evidence="4">
    <location>
        <begin position="6"/>
        <end position="10"/>
    </location>
    <ligand>
        <name>ATP</name>
        <dbReference type="ChEBI" id="CHEBI:30616"/>
    </ligand>
</feature>
<dbReference type="EC" id="6.3.3.2" evidence="5"/>
<dbReference type="GO" id="GO:0046872">
    <property type="term" value="F:metal ion binding"/>
    <property type="evidence" value="ECO:0007669"/>
    <property type="project" value="UniProtKB-KW"/>
</dbReference>
<keyword evidence="3 4" id="KW-0067">ATP-binding</keyword>
<dbReference type="EMBL" id="CP076132">
    <property type="protein sequence ID" value="QWG03200.1"/>
    <property type="molecule type" value="Genomic_DNA"/>
</dbReference>
<dbReference type="Gene3D" id="3.40.50.10420">
    <property type="entry name" value="NagB/RpiA/CoA transferase-like"/>
    <property type="match status" value="1"/>
</dbReference>
<dbReference type="GO" id="GO:0005524">
    <property type="term" value="F:ATP binding"/>
    <property type="evidence" value="ECO:0007669"/>
    <property type="project" value="UniProtKB-KW"/>
</dbReference>
<feature type="binding site" evidence="4">
    <location>
        <position position="51"/>
    </location>
    <ligand>
        <name>substrate</name>
    </ligand>
</feature>
<dbReference type="InterPro" id="IPR037171">
    <property type="entry name" value="NagB/RpiA_transferase-like"/>
</dbReference>
<gene>
    <name evidence="6" type="ORF">KMW28_06360</name>
</gene>
<dbReference type="RefSeq" id="WP_169664119.1">
    <property type="nucleotide sequence ID" value="NZ_CP076132.1"/>
</dbReference>
<keyword evidence="7" id="KW-1185">Reference proteome</keyword>
<evidence type="ECO:0000256" key="5">
    <source>
        <dbReference type="RuleBase" id="RU361279"/>
    </source>
</evidence>
<organism evidence="6 7">
    <name type="scientific">Flammeovirga yaeyamensis</name>
    <dbReference type="NCBI Taxonomy" id="367791"/>
    <lineage>
        <taxon>Bacteria</taxon>
        <taxon>Pseudomonadati</taxon>
        <taxon>Bacteroidota</taxon>
        <taxon>Cytophagia</taxon>
        <taxon>Cytophagales</taxon>
        <taxon>Flammeovirgaceae</taxon>
        <taxon>Flammeovirga</taxon>
    </lineage>
</organism>
<name>A0AAX1NAB0_9BACT</name>
<keyword evidence="6" id="KW-0436">Ligase</keyword>
<evidence type="ECO:0000256" key="2">
    <source>
        <dbReference type="ARBA" id="ARBA00022741"/>
    </source>
</evidence>
<dbReference type="PIRSF" id="PIRSF006806">
    <property type="entry name" value="FTHF_cligase"/>
    <property type="match status" value="1"/>
</dbReference>
<dbReference type="InterPro" id="IPR002698">
    <property type="entry name" value="FTHF_cligase"/>
</dbReference>
<evidence type="ECO:0000256" key="3">
    <source>
        <dbReference type="ARBA" id="ARBA00022840"/>
    </source>
</evidence>
<dbReference type="Pfam" id="PF01812">
    <property type="entry name" value="5-FTHF_cyc-lig"/>
    <property type="match status" value="1"/>
</dbReference>
<feature type="binding site" evidence="4">
    <location>
        <position position="56"/>
    </location>
    <ligand>
        <name>substrate</name>
    </ligand>
</feature>
<comment type="catalytic activity">
    <reaction evidence="5">
        <text>(6S)-5-formyl-5,6,7,8-tetrahydrofolate + ATP = (6R)-5,10-methenyltetrahydrofolate + ADP + phosphate</text>
        <dbReference type="Rhea" id="RHEA:10488"/>
        <dbReference type="ChEBI" id="CHEBI:30616"/>
        <dbReference type="ChEBI" id="CHEBI:43474"/>
        <dbReference type="ChEBI" id="CHEBI:57455"/>
        <dbReference type="ChEBI" id="CHEBI:57457"/>
        <dbReference type="ChEBI" id="CHEBI:456216"/>
        <dbReference type="EC" id="6.3.3.2"/>
    </reaction>
</comment>
<dbReference type="GO" id="GO:0030272">
    <property type="term" value="F:5-formyltetrahydrofolate cyclo-ligase activity"/>
    <property type="evidence" value="ECO:0007669"/>
    <property type="project" value="UniProtKB-EC"/>
</dbReference>
<dbReference type="GO" id="GO:0009396">
    <property type="term" value="P:folic acid-containing compound biosynthetic process"/>
    <property type="evidence" value="ECO:0007669"/>
    <property type="project" value="TreeGrafter"/>
</dbReference>
<evidence type="ECO:0000256" key="4">
    <source>
        <dbReference type="PIRSR" id="PIRSR006806-1"/>
    </source>
</evidence>
<reference evidence="6 7" key="1">
    <citation type="submission" date="2021-05" db="EMBL/GenBank/DDBJ databases">
        <title>Comparative genomic studies on the polysaccharide-degrading batcterial strains of the Flammeovirga genus.</title>
        <authorList>
            <person name="Zewei F."/>
            <person name="Zheng Z."/>
            <person name="Yu L."/>
            <person name="Ruyue G."/>
            <person name="Yanhong M."/>
            <person name="Yuanyuan C."/>
            <person name="Jingyan G."/>
            <person name="Wenjun H."/>
        </authorList>
    </citation>
    <scope>NUCLEOTIDE SEQUENCE [LARGE SCALE GENOMIC DNA]</scope>
    <source>
        <strain evidence="6 7">NBRC:100898</strain>
    </source>
</reference>
<dbReference type="SUPFAM" id="SSF100950">
    <property type="entry name" value="NagB/RpiA/CoA transferase-like"/>
    <property type="match status" value="1"/>
</dbReference>
<dbReference type="GO" id="GO:0035999">
    <property type="term" value="P:tetrahydrofolate interconversion"/>
    <property type="evidence" value="ECO:0007669"/>
    <property type="project" value="TreeGrafter"/>
</dbReference>
<dbReference type="Proteomes" id="UP000678679">
    <property type="component" value="Chromosome 1"/>
</dbReference>
<dbReference type="InterPro" id="IPR024185">
    <property type="entry name" value="FTHF_cligase-like_sf"/>
</dbReference>
<evidence type="ECO:0000256" key="1">
    <source>
        <dbReference type="ARBA" id="ARBA00010638"/>
    </source>
</evidence>
<dbReference type="PANTHER" id="PTHR23407:SF1">
    <property type="entry name" value="5-FORMYLTETRAHYDROFOLATE CYCLO-LIGASE"/>
    <property type="match status" value="1"/>
</dbReference>
<dbReference type="AlphaFoldDB" id="A0AAX1NAB0"/>
<keyword evidence="2 4" id="KW-0547">Nucleotide-binding</keyword>
<protein>
    <recommendedName>
        <fullName evidence="5">5-formyltetrahydrofolate cyclo-ligase</fullName>
        <ecNumber evidence="5">6.3.3.2</ecNumber>
    </recommendedName>
</protein>
<comment type="cofactor">
    <cofactor evidence="5">
        <name>Mg(2+)</name>
        <dbReference type="ChEBI" id="CHEBI:18420"/>
    </cofactor>
</comment>
<proteinExistence type="inferred from homology"/>
<sequence length="179" mass="20580">MPEDKKQQLRKSLIQKRNLLSQHQIDVAEESINEQFWEKVSTSPKVLHTYIPINKEASTLGIIKKALSYGWTIVVPQTLKNRQMRHLVLSNLDDLEEERFGTFIPKNKEEYKGAIDIVLVPGVGFSKQHGRMGYGGGYYDTFLPQHPSAKKWGITYKFQIIEDLPLEEHDVLMDSLLIG</sequence>
<dbReference type="PANTHER" id="PTHR23407">
    <property type="entry name" value="ATPASE INHIBITOR/5-FORMYLTETRAHYDROFOLATE CYCLO-LIGASE"/>
    <property type="match status" value="1"/>
</dbReference>
<keyword evidence="5" id="KW-0460">Magnesium</keyword>
<comment type="similarity">
    <text evidence="1 5">Belongs to the 5-formyltetrahydrofolate cyclo-ligase family.</text>
</comment>
<dbReference type="KEGG" id="fya:KMW28_06360"/>
<keyword evidence="5" id="KW-0479">Metal-binding</keyword>
<evidence type="ECO:0000313" key="7">
    <source>
        <dbReference type="Proteomes" id="UP000678679"/>
    </source>
</evidence>
<dbReference type="NCBIfam" id="TIGR02727">
    <property type="entry name" value="MTHFS_bact"/>
    <property type="match status" value="1"/>
</dbReference>
<evidence type="ECO:0000313" key="6">
    <source>
        <dbReference type="EMBL" id="QWG03200.1"/>
    </source>
</evidence>
<accession>A0AAX1NAB0</accession>
<feature type="binding site" evidence="4">
    <location>
        <begin position="131"/>
        <end position="139"/>
    </location>
    <ligand>
        <name>ATP</name>
        <dbReference type="ChEBI" id="CHEBI:30616"/>
    </ligand>
</feature>